<dbReference type="InterPro" id="IPR006068">
    <property type="entry name" value="ATPase_P-typ_cation-transptr_C"/>
</dbReference>
<keyword evidence="1" id="KW-0812">Transmembrane</keyword>
<evidence type="ECO:0000256" key="1">
    <source>
        <dbReference type="SAM" id="Phobius"/>
    </source>
</evidence>
<feature type="transmembrane region" description="Helical" evidence="1">
    <location>
        <begin position="84"/>
        <end position="107"/>
    </location>
</feature>
<dbReference type="InterPro" id="IPR023298">
    <property type="entry name" value="ATPase_P-typ_TM_dom_sf"/>
</dbReference>
<proteinExistence type="predicted"/>
<dbReference type="EMBL" id="VSSQ01074981">
    <property type="protein sequence ID" value="MPN25710.1"/>
    <property type="molecule type" value="Genomic_DNA"/>
</dbReference>
<dbReference type="SUPFAM" id="SSF81665">
    <property type="entry name" value="Calcium ATPase, transmembrane domain M"/>
    <property type="match status" value="1"/>
</dbReference>
<comment type="caution">
    <text evidence="3">The sequence shown here is derived from an EMBL/GenBank/DDBJ whole genome shotgun (WGS) entry which is preliminary data.</text>
</comment>
<evidence type="ECO:0000313" key="3">
    <source>
        <dbReference type="EMBL" id="MPN25710.1"/>
    </source>
</evidence>
<evidence type="ECO:0000259" key="2">
    <source>
        <dbReference type="Pfam" id="PF00689"/>
    </source>
</evidence>
<dbReference type="AlphaFoldDB" id="A0A645GHS2"/>
<dbReference type="Pfam" id="PF00689">
    <property type="entry name" value="Cation_ATPase_C"/>
    <property type="match status" value="1"/>
</dbReference>
<reference evidence="3" key="1">
    <citation type="submission" date="2019-08" db="EMBL/GenBank/DDBJ databases">
        <authorList>
            <person name="Kucharzyk K."/>
            <person name="Murdoch R.W."/>
            <person name="Higgins S."/>
            <person name="Loffler F."/>
        </authorList>
    </citation>
    <scope>NUCLEOTIDE SEQUENCE</scope>
</reference>
<keyword evidence="1" id="KW-1133">Transmembrane helix</keyword>
<protein>
    <recommendedName>
        <fullName evidence="2">Cation-transporting P-type ATPase C-terminal domain-containing protein</fullName>
    </recommendedName>
</protein>
<feature type="domain" description="Cation-transporting P-type ATPase C-terminal" evidence="2">
    <location>
        <begin position="12"/>
        <end position="106"/>
    </location>
</feature>
<name>A0A645GHS2_9ZZZZ</name>
<organism evidence="3">
    <name type="scientific">bioreactor metagenome</name>
    <dbReference type="NCBI Taxonomy" id="1076179"/>
    <lineage>
        <taxon>unclassified sequences</taxon>
        <taxon>metagenomes</taxon>
        <taxon>ecological metagenomes</taxon>
    </lineage>
</organism>
<sequence length="119" mass="13667">MYGQYLFNVLKATPTEQPTVVFSLFAFCALFNALNCREFGLNSTIPNFFKNKLALQVILITSIAQILFTQVFKGFFNSVSLSHMMWFKIVILASTVLLLNEIVKFVLRATKEQYKKLKN</sequence>
<dbReference type="Gene3D" id="1.20.1110.10">
    <property type="entry name" value="Calcium-transporting ATPase, transmembrane domain"/>
    <property type="match status" value="1"/>
</dbReference>
<accession>A0A645GHS2</accession>
<keyword evidence="1" id="KW-0472">Membrane</keyword>
<feature type="transmembrane region" description="Helical" evidence="1">
    <location>
        <begin position="53"/>
        <end position="72"/>
    </location>
</feature>
<feature type="transmembrane region" description="Helical" evidence="1">
    <location>
        <begin position="20"/>
        <end position="41"/>
    </location>
</feature>
<gene>
    <name evidence="3" type="ORF">SDC9_173124</name>
</gene>